<dbReference type="Gene3D" id="1.20.59.20">
    <property type="match status" value="1"/>
</dbReference>
<dbReference type="SUPFAM" id="SSF52402">
    <property type="entry name" value="Adenine nucleotide alpha hydrolases-like"/>
    <property type="match status" value="1"/>
</dbReference>
<comment type="caution">
    <text evidence="10">The sequence shown here is derived from an EMBL/GenBank/DDBJ whole genome shotgun (WGS) entry which is preliminary data.</text>
</comment>
<sequence length="447" mass="50398">MARGAFNSGSFSPSACLAQLDQAEPSVRRWVIALSGGLDSMVLLHAASQVWSPQSLHVLHVHHQLQSAADTWSDFCVAQAQARGLSCQVIRVAPTSASEADARAARYQAFQQVLQVGDCLLLAQHADDQAETLFFRLLRGAGVRGLAAMPAWRQLGCAELRRPFLSWPRQALKAWAESERLSWIEDPSNLQDHYARNFLRLQILPRLQKRWPALVTRCLDTAQQMSEASELLDELAAQDLERLIRGRDSLCCLGLRSLSLARQSNVLRFWLRQVGQTPSQAQLHQVQQQLLSTHPSEEACVELSAVHLRVYREQLYRLPNVWPEAYPMLSHLQLAPGQVLSLPGGRLYIQGQAEVPLCVNLRYRRLGEKLYLPGREHSTRLKHLFQAHGVPVWQREGWPLLESVNPSEPELLAVAGLVKTRAWPEDCGLEFEWRPFSLSEQPFFASL</sequence>
<keyword evidence="4 8" id="KW-0819">tRNA processing</keyword>
<keyword evidence="11" id="KW-1185">Reference proteome</keyword>
<dbReference type="SUPFAM" id="SSF82829">
    <property type="entry name" value="MesJ substrate recognition domain-like"/>
    <property type="match status" value="1"/>
</dbReference>
<dbReference type="NCBIfam" id="TIGR02433">
    <property type="entry name" value="lysidine_TilS_C"/>
    <property type="match status" value="1"/>
</dbReference>
<evidence type="ECO:0000256" key="2">
    <source>
        <dbReference type="ARBA" id="ARBA00022490"/>
    </source>
</evidence>
<comment type="subcellular location">
    <subcellularLocation>
        <location evidence="1 8">Cytoplasm</location>
    </subcellularLocation>
</comment>
<dbReference type="GO" id="GO:0005524">
    <property type="term" value="F:ATP binding"/>
    <property type="evidence" value="ECO:0007669"/>
    <property type="project" value="UniProtKB-UniRule"/>
</dbReference>
<dbReference type="Gene3D" id="3.40.50.620">
    <property type="entry name" value="HUPs"/>
    <property type="match status" value="1"/>
</dbReference>
<evidence type="ECO:0000256" key="7">
    <source>
        <dbReference type="ARBA" id="ARBA00048539"/>
    </source>
</evidence>
<dbReference type="Pfam" id="PF01171">
    <property type="entry name" value="ATP_bind_3"/>
    <property type="match status" value="1"/>
</dbReference>
<accession>A0A5A9W3A2</accession>
<keyword evidence="2 8" id="KW-0963">Cytoplasm</keyword>
<dbReference type="GO" id="GO:0005737">
    <property type="term" value="C:cytoplasm"/>
    <property type="evidence" value="ECO:0007669"/>
    <property type="project" value="UniProtKB-SubCell"/>
</dbReference>
<dbReference type="Proteomes" id="UP000325302">
    <property type="component" value="Unassembled WGS sequence"/>
</dbReference>
<dbReference type="InterPro" id="IPR014729">
    <property type="entry name" value="Rossmann-like_a/b/a_fold"/>
</dbReference>
<gene>
    <name evidence="8 10" type="primary">tilS</name>
    <name evidence="10" type="ORF">E1H14_07560</name>
</gene>
<evidence type="ECO:0000313" key="11">
    <source>
        <dbReference type="Proteomes" id="UP000325302"/>
    </source>
</evidence>
<dbReference type="InterPro" id="IPR011063">
    <property type="entry name" value="TilS/TtcA_N"/>
</dbReference>
<dbReference type="HAMAP" id="MF_01161">
    <property type="entry name" value="tRNA_Ile_lys_synt"/>
    <property type="match status" value="1"/>
</dbReference>
<dbReference type="NCBIfam" id="TIGR02432">
    <property type="entry name" value="lysidine_TilS_N"/>
    <property type="match status" value="1"/>
</dbReference>
<dbReference type="InterPro" id="IPR015262">
    <property type="entry name" value="tRNA_Ile_lys_synt_subst-bd"/>
</dbReference>
<feature type="domain" description="Lysidine-tRNA(Ile) synthetase C-terminal" evidence="9">
    <location>
        <begin position="359"/>
        <end position="433"/>
    </location>
</feature>
<feature type="binding site" evidence="8">
    <location>
        <begin position="35"/>
        <end position="40"/>
    </location>
    <ligand>
        <name>ATP</name>
        <dbReference type="ChEBI" id="CHEBI:30616"/>
    </ligand>
</feature>
<comment type="domain">
    <text evidence="8">The N-terminal region contains the highly conserved SGGXDS motif, predicted to be a P-loop motif involved in ATP binding.</text>
</comment>
<evidence type="ECO:0000256" key="6">
    <source>
        <dbReference type="ARBA" id="ARBA00022840"/>
    </source>
</evidence>
<keyword evidence="5 8" id="KW-0547">Nucleotide-binding</keyword>
<dbReference type="AlphaFoldDB" id="A0A5A9W3A2"/>
<dbReference type="Pfam" id="PF09179">
    <property type="entry name" value="TilS"/>
    <property type="match status" value="1"/>
</dbReference>
<keyword evidence="3 8" id="KW-0436">Ligase</keyword>
<dbReference type="InterPro" id="IPR012094">
    <property type="entry name" value="tRNA_Ile_lys_synt"/>
</dbReference>
<protein>
    <recommendedName>
        <fullName evidence="8">tRNA(Ile)-lysidine synthase</fullName>
        <ecNumber evidence="8">6.3.4.19</ecNumber>
    </recommendedName>
    <alternativeName>
        <fullName evidence="8">tRNA(Ile)-2-lysyl-cytidine synthase</fullName>
    </alternativeName>
    <alternativeName>
        <fullName evidence="8">tRNA(Ile)-lysidine synthetase</fullName>
    </alternativeName>
</protein>
<dbReference type="GO" id="GO:0006400">
    <property type="term" value="P:tRNA modification"/>
    <property type="evidence" value="ECO:0007669"/>
    <property type="project" value="UniProtKB-UniRule"/>
</dbReference>
<comment type="function">
    <text evidence="8">Ligates lysine onto the cytidine present at position 34 of the AUA codon-specific tRNA(Ile) that contains the anticodon CAU, in an ATP-dependent manner. Cytidine is converted to lysidine, thus changing the amino acid specificity of the tRNA from methionine to isoleucine.</text>
</comment>
<dbReference type="EC" id="6.3.4.19" evidence="8"/>
<dbReference type="InterPro" id="IPR012796">
    <property type="entry name" value="Lysidine-tRNA-synth_C"/>
</dbReference>
<comment type="similarity">
    <text evidence="8">Belongs to the tRNA(Ile)-lysidine synthase family.</text>
</comment>
<dbReference type="SMART" id="SM00977">
    <property type="entry name" value="TilS_C"/>
    <property type="match status" value="1"/>
</dbReference>
<dbReference type="PANTHER" id="PTHR43033">
    <property type="entry name" value="TRNA(ILE)-LYSIDINE SYNTHASE-RELATED"/>
    <property type="match status" value="1"/>
</dbReference>
<dbReference type="SUPFAM" id="SSF56037">
    <property type="entry name" value="PheT/TilS domain"/>
    <property type="match status" value="1"/>
</dbReference>
<name>A0A5A9W3A2_9GAMM</name>
<evidence type="ECO:0000256" key="4">
    <source>
        <dbReference type="ARBA" id="ARBA00022694"/>
    </source>
</evidence>
<evidence type="ECO:0000259" key="9">
    <source>
        <dbReference type="SMART" id="SM00977"/>
    </source>
</evidence>
<dbReference type="PANTHER" id="PTHR43033:SF1">
    <property type="entry name" value="TRNA(ILE)-LYSIDINE SYNTHASE-RELATED"/>
    <property type="match status" value="1"/>
</dbReference>
<dbReference type="GO" id="GO:0032267">
    <property type="term" value="F:tRNA(Ile)-lysidine synthase activity"/>
    <property type="evidence" value="ECO:0007669"/>
    <property type="project" value="UniProtKB-EC"/>
</dbReference>
<evidence type="ECO:0000256" key="8">
    <source>
        <dbReference type="HAMAP-Rule" id="MF_01161"/>
    </source>
</evidence>
<comment type="catalytic activity">
    <reaction evidence="7 8">
        <text>cytidine(34) in tRNA(Ile2) + L-lysine + ATP = lysidine(34) in tRNA(Ile2) + AMP + diphosphate + H(+)</text>
        <dbReference type="Rhea" id="RHEA:43744"/>
        <dbReference type="Rhea" id="RHEA-COMP:10625"/>
        <dbReference type="Rhea" id="RHEA-COMP:10670"/>
        <dbReference type="ChEBI" id="CHEBI:15378"/>
        <dbReference type="ChEBI" id="CHEBI:30616"/>
        <dbReference type="ChEBI" id="CHEBI:32551"/>
        <dbReference type="ChEBI" id="CHEBI:33019"/>
        <dbReference type="ChEBI" id="CHEBI:82748"/>
        <dbReference type="ChEBI" id="CHEBI:83665"/>
        <dbReference type="ChEBI" id="CHEBI:456215"/>
        <dbReference type="EC" id="6.3.4.19"/>
    </reaction>
</comment>
<keyword evidence="6 8" id="KW-0067">ATP-binding</keyword>
<dbReference type="Pfam" id="PF11734">
    <property type="entry name" value="TilS_C"/>
    <property type="match status" value="1"/>
</dbReference>
<dbReference type="CDD" id="cd01992">
    <property type="entry name" value="TilS_N"/>
    <property type="match status" value="1"/>
</dbReference>
<dbReference type="EMBL" id="SMRS01000005">
    <property type="protein sequence ID" value="KAA0874679.1"/>
    <property type="molecule type" value="Genomic_DNA"/>
</dbReference>
<evidence type="ECO:0000256" key="3">
    <source>
        <dbReference type="ARBA" id="ARBA00022598"/>
    </source>
</evidence>
<reference evidence="10 11" key="1">
    <citation type="submission" date="2019-03" db="EMBL/GenBank/DDBJ databases">
        <title>Nitrincola sp. nov. isolated from an Indian soda lake.</title>
        <authorList>
            <person name="Joshi A."/>
            <person name="Thite S.V."/>
            <person name="Joseph N."/>
            <person name="Dhotre D."/>
            <person name="Moorthy M."/>
            <person name="Shouche Y.S."/>
        </authorList>
    </citation>
    <scope>NUCLEOTIDE SEQUENCE [LARGE SCALE GENOMIC DNA]</scope>
    <source>
        <strain evidence="10 11">MEB193</strain>
    </source>
</reference>
<evidence type="ECO:0000256" key="1">
    <source>
        <dbReference type="ARBA" id="ARBA00004496"/>
    </source>
</evidence>
<evidence type="ECO:0000313" key="10">
    <source>
        <dbReference type="EMBL" id="KAA0874679.1"/>
    </source>
</evidence>
<dbReference type="InterPro" id="IPR012795">
    <property type="entry name" value="tRNA_Ile_lys_synt_N"/>
</dbReference>
<dbReference type="RefSeq" id="WP_149390860.1">
    <property type="nucleotide sequence ID" value="NZ_SMRS01000005.1"/>
</dbReference>
<organism evidence="10 11">
    <name type="scientific">Nitrincola tapanii</name>
    <dbReference type="NCBI Taxonomy" id="1708751"/>
    <lineage>
        <taxon>Bacteria</taxon>
        <taxon>Pseudomonadati</taxon>
        <taxon>Pseudomonadota</taxon>
        <taxon>Gammaproteobacteria</taxon>
        <taxon>Oceanospirillales</taxon>
        <taxon>Oceanospirillaceae</taxon>
        <taxon>Nitrincola</taxon>
    </lineage>
</organism>
<proteinExistence type="inferred from homology"/>
<evidence type="ECO:0000256" key="5">
    <source>
        <dbReference type="ARBA" id="ARBA00022741"/>
    </source>
</evidence>
<dbReference type="OrthoDB" id="9807403at2"/>